<evidence type="ECO:0000313" key="5">
    <source>
        <dbReference type="Proteomes" id="UP000075806"/>
    </source>
</evidence>
<dbReference type="InterPro" id="IPR034660">
    <property type="entry name" value="DinB/YfiT-like"/>
</dbReference>
<dbReference type="AlphaFoldDB" id="A0A161PB66"/>
<sequence>MNVHEELVKEIIDEFEKTKSILTIIPENHWSWRPHVKSMSIGQLALHIASIPGNLAQLFRAESHEIPDVPLPEVASKQELMAEFERSKEIAMSILANWNEDDLQATWSMTNNGVSIMNGPRYSMVRSLLFNHWYHHRGQLIVYLRMLDVAVPGMYGPSADEA</sequence>
<dbReference type="RefSeq" id="WP_061949261.1">
    <property type="nucleotide sequence ID" value="NZ_LTAO01000023.1"/>
</dbReference>
<dbReference type="InterPro" id="IPR007837">
    <property type="entry name" value="DinB"/>
</dbReference>
<dbReference type="Pfam" id="PF05163">
    <property type="entry name" value="DinB"/>
    <property type="match status" value="1"/>
</dbReference>
<evidence type="ECO:0000256" key="2">
    <source>
        <dbReference type="ARBA" id="ARBA00022723"/>
    </source>
</evidence>
<dbReference type="SUPFAM" id="SSF109854">
    <property type="entry name" value="DinB/YfiT-like putative metalloenzymes"/>
    <property type="match status" value="1"/>
</dbReference>
<comment type="caution">
    <text evidence="4">The sequence shown here is derived from an EMBL/GenBank/DDBJ whole genome shotgun (WGS) entry which is preliminary data.</text>
</comment>
<evidence type="ECO:0000313" key="4">
    <source>
        <dbReference type="EMBL" id="KYG29462.1"/>
    </source>
</evidence>
<dbReference type="GO" id="GO:0046872">
    <property type="term" value="F:metal ion binding"/>
    <property type="evidence" value="ECO:0007669"/>
    <property type="project" value="UniProtKB-KW"/>
</dbReference>
<comment type="similarity">
    <text evidence="1">Belongs to the DinB family.</text>
</comment>
<keyword evidence="2 3" id="KW-0479">Metal-binding</keyword>
<dbReference type="STRING" id="519424.AZF04_08035"/>
<dbReference type="Proteomes" id="UP000075806">
    <property type="component" value="Unassembled WGS sequence"/>
</dbReference>
<proteinExistence type="inferred from homology"/>
<reference evidence="4" key="1">
    <citation type="submission" date="2016-02" db="EMBL/GenBank/DDBJ databases">
        <title>Genome sequence of Bacillus trypoxylicola KCTC 13244(T).</title>
        <authorList>
            <person name="Jeong H."/>
            <person name="Park S.-H."/>
            <person name="Choi S.-K."/>
        </authorList>
    </citation>
    <scope>NUCLEOTIDE SEQUENCE [LARGE SCALE GENOMIC DNA]</scope>
    <source>
        <strain evidence="4">KCTC 13244</strain>
    </source>
</reference>
<evidence type="ECO:0000256" key="3">
    <source>
        <dbReference type="PIRSR" id="PIRSR607837-1"/>
    </source>
</evidence>
<protein>
    <submittedName>
        <fullName evidence="4">Damage-inducible protein DinB</fullName>
    </submittedName>
</protein>
<feature type="binding site" evidence="3">
    <location>
        <position position="136"/>
    </location>
    <ligand>
        <name>a divalent metal cation</name>
        <dbReference type="ChEBI" id="CHEBI:60240"/>
    </ligand>
</feature>
<keyword evidence="5" id="KW-1185">Reference proteome</keyword>
<gene>
    <name evidence="4" type="ORF">AZF04_08035</name>
</gene>
<feature type="binding site" evidence="3">
    <location>
        <position position="132"/>
    </location>
    <ligand>
        <name>a divalent metal cation</name>
        <dbReference type="ChEBI" id="CHEBI:60240"/>
    </ligand>
</feature>
<accession>A0A161PB66</accession>
<dbReference type="OrthoDB" id="119432at2"/>
<evidence type="ECO:0000256" key="1">
    <source>
        <dbReference type="ARBA" id="ARBA00008635"/>
    </source>
</evidence>
<name>A0A161PB66_9BACI</name>
<dbReference type="EMBL" id="LTAO01000023">
    <property type="protein sequence ID" value="KYG29462.1"/>
    <property type="molecule type" value="Genomic_DNA"/>
</dbReference>
<feature type="binding site" evidence="3">
    <location>
        <position position="47"/>
    </location>
    <ligand>
        <name>a divalent metal cation</name>
        <dbReference type="ChEBI" id="CHEBI:60240"/>
    </ligand>
</feature>
<dbReference type="Gene3D" id="1.20.120.450">
    <property type="entry name" value="dinb family like domain"/>
    <property type="match status" value="1"/>
</dbReference>
<organism evidence="4 5">
    <name type="scientific">Alkalihalobacillus trypoxylicola</name>
    <dbReference type="NCBI Taxonomy" id="519424"/>
    <lineage>
        <taxon>Bacteria</taxon>
        <taxon>Bacillati</taxon>
        <taxon>Bacillota</taxon>
        <taxon>Bacilli</taxon>
        <taxon>Bacillales</taxon>
        <taxon>Bacillaceae</taxon>
        <taxon>Alkalihalobacillus</taxon>
    </lineage>
</organism>